<dbReference type="EMBL" id="JADINH010000140">
    <property type="protein sequence ID" value="MBO8416031.1"/>
    <property type="molecule type" value="Genomic_DNA"/>
</dbReference>
<feature type="domain" description="Alcohol dehydrogenase iron-type/glycerol dehydrogenase GldA" evidence="3">
    <location>
        <begin position="65"/>
        <end position="165"/>
    </location>
</feature>
<comment type="similarity">
    <text evidence="1">Belongs to the iron-containing alcohol dehydrogenase family.</text>
</comment>
<keyword evidence="2" id="KW-0560">Oxidoreductase</keyword>
<dbReference type="Pfam" id="PF00465">
    <property type="entry name" value="Fe-ADH"/>
    <property type="match status" value="1"/>
</dbReference>
<dbReference type="GO" id="GO:0004022">
    <property type="term" value="F:alcohol dehydrogenase (NAD+) activity"/>
    <property type="evidence" value="ECO:0007669"/>
    <property type="project" value="TreeGrafter"/>
</dbReference>
<dbReference type="Gene3D" id="3.40.50.1970">
    <property type="match status" value="1"/>
</dbReference>
<dbReference type="GO" id="GO:0046872">
    <property type="term" value="F:metal ion binding"/>
    <property type="evidence" value="ECO:0007669"/>
    <property type="project" value="InterPro"/>
</dbReference>
<dbReference type="PANTHER" id="PTHR11496">
    <property type="entry name" value="ALCOHOL DEHYDROGENASE"/>
    <property type="match status" value="1"/>
</dbReference>
<dbReference type="PANTHER" id="PTHR11496:SF102">
    <property type="entry name" value="ALCOHOL DEHYDROGENASE 4"/>
    <property type="match status" value="1"/>
</dbReference>
<organism evidence="5 6">
    <name type="scientific">Candidatus Avisuccinivibrio stercorigallinarum</name>
    <dbReference type="NCBI Taxonomy" id="2840704"/>
    <lineage>
        <taxon>Bacteria</taxon>
        <taxon>Pseudomonadati</taxon>
        <taxon>Pseudomonadota</taxon>
        <taxon>Gammaproteobacteria</taxon>
        <taxon>Aeromonadales</taxon>
        <taxon>Succinivibrionaceae</taxon>
        <taxon>Succinivibrionaceae incertae sedis</taxon>
        <taxon>Candidatus Avisuccinivibrio</taxon>
    </lineage>
</organism>
<dbReference type="InterPro" id="IPR001670">
    <property type="entry name" value="ADH_Fe/GldA"/>
</dbReference>
<evidence type="ECO:0000313" key="5">
    <source>
        <dbReference type="EMBL" id="MBO8416031.1"/>
    </source>
</evidence>
<evidence type="ECO:0000313" key="6">
    <source>
        <dbReference type="Proteomes" id="UP000823631"/>
    </source>
</evidence>
<evidence type="ECO:0000259" key="4">
    <source>
        <dbReference type="Pfam" id="PF25137"/>
    </source>
</evidence>
<evidence type="ECO:0000256" key="1">
    <source>
        <dbReference type="ARBA" id="ARBA00007358"/>
    </source>
</evidence>
<gene>
    <name evidence="5" type="ORF">IAB19_06610</name>
</gene>
<comment type="caution">
    <text evidence="5">The sequence shown here is derived from an EMBL/GenBank/DDBJ whole genome shotgun (WGS) entry which is preliminary data.</text>
</comment>
<dbReference type="Gene3D" id="1.20.1090.10">
    <property type="entry name" value="Dehydroquinate synthase-like - alpha domain"/>
    <property type="match status" value="1"/>
</dbReference>
<accession>A0A9D9GTI1</accession>
<reference evidence="5" key="1">
    <citation type="submission" date="2020-10" db="EMBL/GenBank/DDBJ databases">
        <authorList>
            <person name="Gilroy R."/>
        </authorList>
    </citation>
    <scope>NUCLEOTIDE SEQUENCE</scope>
    <source>
        <strain evidence="5">17213</strain>
    </source>
</reference>
<dbReference type="InterPro" id="IPR039697">
    <property type="entry name" value="Alcohol_dehydrogenase_Fe"/>
</dbReference>
<feature type="domain" description="Fe-containing alcohol dehydrogenase-like C-terminal" evidence="4">
    <location>
        <begin position="178"/>
        <end position="371"/>
    </location>
</feature>
<protein>
    <submittedName>
        <fullName evidence="5">Iron-containing alcohol dehydrogenase</fullName>
    </submittedName>
</protein>
<evidence type="ECO:0000256" key="2">
    <source>
        <dbReference type="ARBA" id="ARBA00023002"/>
    </source>
</evidence>
<name>A0A9D9GTI1_9GAMM</name>
<dbReference type="Proteomes" id="UP000823631">
    <property type="component" value="Unassembled WGS sequence"/>
</dbReference>
<dbReference type="InterPro" id="IPR056798">
    <property type="entry name" value="ADH_Fe_C"/>
</dbReference>
<dbReference type="AlphaFoldDB" id="A0A9D9GTI1"/>
<sequence length="372" mass="40642">MLVIEKAFYLPTKIMSAKDIAALKTLLPIRPDDLILTEDRLLDVLNLMPGTRVLLRDEYGRGPNSDAVVKKVCEDAGSSFGRVIGIGGGAVLDLAKLLSLEKVLPVRSLFDSDATLRRVHELVLIPTTPGTGSEVTPYCAVYFEDIGQQLVLNHPALYADLAILCPEFLNDIPFNVFAASSFDAFTHAFESYLSALATPPSKAVSLEALKNLVICWQDIARRGVTSLNENLSNVQIAGNMAGIGYANAGCAAVHALAYPLCTRLHIHHGEANYLVFKAVCELYAKKKPAGALDDIREMLAALFSCSKDDAFEAFDRLCLTLLPRRRLSAIGMTESQVLEFTDLVMTRQHMLIANGYTKLTAGEISYIYQSLL</sequence>
<proteinExistence type="inferred from homology"/>
<reference evidence="5" key="2">
    <citation type="journal article" date="2021" name="PeerJ">
        <title>Extensive microbial diversity within the chicken gut microbiome revealed by metagenomics and culture.</title>
        <authorList>
            <person name="Gilroy R."/>
            <person name="Ravi A."/>
            <person name="Getino M."/>
            <person name="Pursley I."/>
            <person name="Horton D.L."/>
            <person name="Alikhan N.F."/>
            <person name="Baker D."/>
            <person name="Gharbi K."/>
            <person name="Hall N."/>
            <person name="Watson M."/>
            <person name="Adriaenssens E.M."/>
            <person name="Foster-Nyarko E."/>
            <person name="Jarju S."/>
            <person name="Secka A."/>
            <person name="Antonio M."/>
            <person name="Oren A."/>
            <person name="Chaudhuri R.R."/>
            <person name="La Ragione R."/>
            <person name="Hildebrand F."/>
            <person name="Pallen M.J."/>
        </authorList>
    </citation>
    <scope>NUCLEOTIDE SEQUENCE</scope>
    <source>
        <strain evidence="5">17213</strain>
    </source>
</reference>
<dbReference type="SUPFAM" id="SSF56796">
    <property type="entry name" value="Dehydroquinate synthase-like"/>
    <property type="match status" value="1"/>
</dbReference>
<evidence type="ECO:0000259" key="3">
    <source>
        <dbReference type="Pfam" id="PF00465"/>
    </source>
</evidence>
<dbReference type="Pfam" id="PF25137">
    <property type="entry name" value="ADH_Fe_C"/>
    <property type="match status" value="1"/>
</dbReference>